<dbReference type="Proteomes" id="UP000069272">
    <property type="component" value="Chromosome 3L"/>
</dbReference>
<dbReference type="GO" id="GO:0006508">
    <property type="term" value="P:proteolysis"/>
    <property type="evidence" value="ECO:0007669"/>
    <property type="project" value="UniProtKB-KW"/>
</dbReference>
<dbReference type="InterPro" id="IPR001254">
    <property type="entry name" value="Trypsin_dom"/>
</dbReference>
<dbReference type="InterPro" id="IPR043504">
    <property type="entry name" value="Peptidase_S1_PA_chymotrypsin"/>
</dbReference>
<dbReference type="GO" id="GO:0045087">
    <property type="term" value="P:innate immune response"/>
    <property type="evidence" value="ECO:0007669"/>
    <property type="project" value="UniProtKB-KW"/>
</dbReference>
<evidence type="ECO:0000256" key="7">
    <source>
        <dbReference type="ARBA" id="ARBA00022825"/>
    </source>
</evidence>
<dbReference type="STRING" id="7167.A0A182FDJ9"/>
<protein>
    <recommendedName>
        <fullName evidence="12">CLIP domain-containing serine protease</fullName>
        <ecNumber evidence="12">3.4.21.-</ecNumber>
    </recommendedName>
</protein>
<evidence type="ECO:0000256" key="2">
    <source>
        <dbReference type="ARBA" id="ARBA00022525"/>
    </source>
</evidence>
<keyword evidence="6 12" id="KW-0378">Hydrolase</keyword>
<evidence type="ECO:0000256" key="11">
    <source>
        <dbReference type="ARBA" id="ARBA00024195"/>
    </source>
</evidence>
<dbReference type="Gene3D" id="3.30.1640.30">
    <property type="match status" value="1"/>
</dbReference>
<dbReference type="CDD" id="cd00190">
    <property type="entry name" value="Tryp_SPc"/>
    <property type="match status" value="1"/>
</dbReference>
<evidence type="ECO:0000256" key="1">
    <source>
        <dbReference type="ARBA" id="ARBA00004613"/>
    </source>
</evidence>
<evidence type="ECO:0000256" key="3">
    <source>
        <dbReference type="ARBA" id="ARBA00022588"/>
    </source>
</evidence>
<keyword evidence="2 12" id="KW-0964">Secreted</keyword>
<dbReference type="GO" id="GO:0005576">
    <property type="term" value="C:extracellular region"/>
    <property type="evidence" value="ECO:0007669"/>
    <property type="project" value="UniProtKB-SubCell"/>
</dbReference>
<dbReference type="Pfam" id="PF12032">
    <property type="entry name" value="CLIP"/>
    <property type="match status" value="1"/>
</dbReference>
<reference evidence="13" key="2">
    <citation type="submission" date="2022-08" db="UniProtKB">
        <authorList>
            <consortium name="EnsemblMetazoa"/>
        </authorList>
    </citation>
    <scope>IDENTIFICATION</scope>
    <source>
        <strain evidence="13">STECLA/ALBI9_A</strain>
    </source>
</reference>
<keyword evidence="4 12" id="KW-0645">Protease</keyword>
<keyword evidence="8" id="KW-0391">Immunity</keyword>
<dbReference type="VEuPathDB" id="VectorBase:AALB20_027595"/>
<dbReference type="EC" id="3.4.21.-" evidence="12"/>
<dbReference type="VEuPathDB" id="VectorBase:AALB004589"/>
<dbReference type="AlphaFoldDB" id="A0A182FDJ9"/>
<accession>A0A182FDJ9</accession>
<dbReference type="GO" id="GO:0004252">
    <property type="term" value="F:serine-type endopeptidase activity"/>
    <property type="evidence" value="ECO:0007669"/>
    <property type="project" value="UniProtKB-UniRule"/>
</dbReference>
<name>A0A182FDJ9_ANOAL</name>
<dbReference type="InterPro" id="IPR001314">
    <property type="entry name" value="Peptidase_S1A"/>
</dbReference>
<evidence type="ECO:0000256" key="10">
    <source>
        <dbReference type="ARBA" id="ARBA00023180"/>
    </source>
</evidence>
<keyword evidence="7 12" id="KW-0720">Serine protease</keyword>
<keyword evidence="3" id="KW-0399">Innate immunity</keyword>
<evidence type="ECO:0000313" key="13">
    <source>
        <dbReference type="EnsemblMetazoa" id="AALB004589-PA"/>
    </source>
</evidence>
<keyword evidence="9" id="KW-1015">Disulfide bond</keyword>
<evidence type="ECO:0000256" key="5">
    <source>
        <dbReference type="ARBA" id="ARBA00022729"/>
    </source>
</evidence>
<dbReference type="InterPro" id="IPR038565">
    <property type="entry name" value="CLIP_sf"/>
</dbReference>
<keyword evidence="10" id="KW-0325">Glycoprotein</keyword>
<sequence>SDPACTTNNRQHGLCVPIERCRNIYNIVKSPTPPLKEISDYINRAACTLPDIVRSVCCQHQQIDPPARKIERSLLPTTFCGISGYDRLDGSIFAHLFEYRWMAVLRYTRNGELVDGCGGSLISNRYVLTAANCVQTEDNLKLSKVRLGEHDKSKELDCNIYTNDDVQCADPPIEVDVESTVVHNEYNSSIPHRHDIALIRLAQEVDFSDSIIPICLPFNEDIRSAIIPTYILTGWGTTAQQTLSDILKHKFLKHVPIPECQQRMKENGLSVDLADEYQICAKGKELVDSCQGDLGGPLGSYKPLGNARFVQYGIVSTVGGSCGNLSVPGVYTRVSSYMNWIVENMQP</sequence>
<comment type="domain">
    <text evidence="12">The clip domain consists of 35-55 residues which are 'knitted' together usually by 3 conserved disulfide bonds forming a clip-like compact structure.</text>
</comment>
<proteinExistence type="inferred from homology"/>
<dbReference type="PRINTS" id="PR00722">
    <property type="entry name" value="CHYMOTRYPSIN"/>
</dbReference>
<organism evidence="13 14">
    <name type="scientific">Anopheles albimanus</name>
    <name type="common">New world malaria mosquito</name>
    <dbReference type="NCBI Taxonomy" id="7167"/>
    <lineage>
        <taxon>Eukaryota</taxon>
        <taxon>Metazoa</taxon>
        <taxon>Ecdysozoa</taxon>
        <taxon>Arthropoda</taxon>
        <taxon>Hexapoda</taxon>
        <taxon>Insecta</taxon>
        <taxon>Pterygota</taxon>
        <taxon>Neoptera</taxon>
        <taxon>Endopterygota</taxon>
        <taxon>Diptera</taxon>
        <taxon>Nematocera</taxon>
        <taxon>Culicoidea</taxon>
        <taxon>Culicidae</taxon>
        <taxon>Anophelinae</taxon>
        <taxon>Anopheles</taxon>
    </lineage>
</organism>
<dbReference type="InterPro" id="IPR051487">
    <property type="entry name" value="Ser/Thr_Proteases_Immune/Dev"/>
</dbReference>
<dbReference type="Gene3D" id="2.40.10.10">
    <property type="entry name" value="Trypsin-like serine proteases"/>
    <property type="match status" value="2"/>
</dbReference>
<dbReference type="SUPFAM" id="SSF50494">
    <property type="entry name" value="Trypsin-like serine proteases"/>
    <property type="match status" value="1"/>
</dbReference>
<dbReference type="FunFam" id="2.40.10.10:FF:000028">
    <property type="entry name" value="Serine protease easter"/>
    <property type="match status" value="1"/>
</dbReference>
<dbReference type="InterPro" id="IPR009003">
    <property type="entry name" value="Peptidase_S1_PA"/>
</dbReference>
<evidence type="ECO:0000256" key="6">
    <source>
        <dbReference type="ARBA" id="ARBA00022801"/>
    </source>
</evidence>
<dbReference type="PROSITE" id="PS50240">
    <property type="entry name" value="TRYPSIN_DOM"/>
    <property type="match status" value="1"/>
</dbReference>
<keyword evidence="14" id="KW-1185">Reference proteome</keyword>
<dbReference type="PROSITE" id="PS51888">
    <property type="entry name" value="CLIP"/>
    <property type="match status" value="1"/>
</dbReference>
<evidence type="ECO:0000256" key="12">
    <source>
        <dbReference type="RuleBase" id="RU366078"/>
    </source>
</evidence>
<dbReference type="Pfam" id="PF00089">
    <property type="entry name" value="Trypsin"/>
    <property type="match status" value="1"/>
</dbReference>
<evidence type="ECO:0000313" key="14">
    <source>
        <dbReference type="Proteomes" id="UP000069272"/>
    </source>
</evidence>
<evidence type="ECO:0000256" key="8">
    <source>
        <dbReference type="ARBA" id="ARBA00022859"/>
    </source>
</evidence>
<keyword evidence="5" id="KW-0732">Signal</keyword>
<dbReference type="EnsemblMetazoa" id="AALB004589-RA">
    <property type="protein sequence ID" value="AALB004589-PA"/>
    <property type="gene ID" value="AALB004589"/>
</dbReference>
<evidence type="ECO:0000256" key="4">
    <source>
        <dbReference type="ARBA" id="ARBA00022670"/>
    </source>
</evidence>
<dbReference type="SMART" id="SM00020">
    <property type="entry name" value="Tryp_SPc"/>
    <property type="match status" value="1"/>
</dbReference>
<comment type="similarity">
    <text evidence="11 12">Belongs to the peptidase S1 family. CLIP subfamily.</text>
</comment>
<reference evidence="13 14" key="1">
    <citation type="journal article" date="2017" name="G3 (Bethesda)">
        <title>The Physical Genome Mapping of Anopheles albimanus Corrected Scaffold Misassemblies and Identified Interarm Rearrangements in Genus Anopheles.</title>
        <authorList>
            <person name="Artemov G.N."/>
            <person name="Peery A.N."/>
            <person name="Jiang X."/>
            <person name="Tu Z."/>
            <person name="Stegniy V.N."/>
            <person name="Sharakhova M.V."/>
            <person name="Sharakhov I.V."/>
        </authorList>
    </citation>
    <scope>NUCLEOTIDE SEQUENCE [LARGE SCALE GENOMIC DNA]</scope>
    <source>
        <strain evidence="13 14">ALBI9_A</strain>
    </source>
</reference>
<dbReference type="PANTHER" id="PTHR24256">
    <property type="entry name" value="TRYPTASE-RELATED"/>
    <property type="match status" value="1"/>
</dbReference>
<evidence type="ECO:0000256" key="9">
    <source>
        <dbReference type="ARBA" id="ARBA00023157"/>
    </source>
</evidence>
<comment type="subcellular location">
    <subcellularLocation>
        <location evidence="1 12">Secreted</location>
    </subcellularLocation>
</comment>
<dbReference type="InterPro" id="IPR022700">
    <property type="entry name" value="CLIP"/>
</dbReference>